<name>A0A2G0CAQ7_9BACT</name>
<reference evidence="2 3" key="1">
    <citation type="submission" date="2017-10" db="EMBL/GenBank/DDBJ databases">
        <title>The draft genome sequence of Lewinella marina KCTC 32374.</title>
        <authorList>
            <person name="Wang K."/>
        </authorList>
    </citation>
    <scope>NUCLEOTIDE SEQUENCE [LARGE SCALE GENOMIC DNA]</scope>
    <source>
        <strain evidence="2 3">MKG-38</strain>
    </source>
</reference>
<dbReference type="SUPFAM" id="SSF143422">
    <property type="entry name" value="Transposase IS200-like"/>
    <property type="match status" value="1"/>
</dbReference>
<dbReference type="InterPro" id="IPR052715">
    <property type="entry name" value="RAYT_transposase"/>
</dbReference>
<protein>
    <recommendedName>
        <fullName evidence="1">Transposase IS200-like domain-containing protein</fullName>
    </recommendedName>
</protein>
<dbReference type="Proteomes" id="UP000226437">
    <property type="component" value="Unassembled WGS sequence"/>
</dbReference>
<dbReference type="PANTHER" id="PTHR36966">
    <property type="entry name" value="REP-ASSOCIATED TYROSINE TRANSPOSASE"/>
    <property type="match status" value="1"/>
</dbReference>
<keyword evidence="3" id="KW-1185">Reference proteome</keyword>
<organism evidence="2 3">
    <name type="scientific">Neolewinella marina</name>
    <dbReference type="NCBI Taxonomy" id="438751"/>
    <lineage>
        <taxon>Bacteria</taxon>
        <taxon>Pseudomonadati</taxon>
        <taxon>Bacteroidota</taxon>
        <taxon>Saprospiria</taxon>
        <taxon>Saprospirales</taxon>
        <taxon>Lewinellaceae</taxon>
        <taxon>Neolewinella</taxon>
    </lineage>
</organism>
<dbReference type="OrthoDB" id="9794403at2"/>
<dbReference type="EMBL" id="PDLO01000014">
    <property type="protein sequence ID" value="PHK97058.1"/>
    <property type="molecule type" value="Genomic_DNA"/>
</dbReference>
<dbReference type="AlphaFoldDB" id="A0A2G0CAQ7"/>
<feature type="domain" description="Transposase IS200-like" evidence="1">
    <location>
        <begin position="10"/>
        <end position="190"/>
    </location>
</feature>
<dbReference type="InterPro" id="IPR002686">
    <property type="entry name" value="Transposase_17"/>
</dbReference>
<accession>A0A2G0CAQ7</accession>
<comment type="caution">
    <text evidence="2">The sequence shown here is derived from an EMBL/GenBank/DDBJ whole genome shotgun (WGS) entry which is preliminary data.</text>
</comment>
<evidence type="ECO:0000313" key="2">
    <source>
        <dbReference type="EMBL" id="PHK97058.1"/>
    </source>
</evidence>
<gene>
    <name evidence="2" type="ORF">CGL56_17725</name>
</gene>
<sequence>MPSSLPHDPLTNGAYHITYRLAGSLPRSILLDLTNRRLRNLSQLEAEVTHLQEGDREELLRVGQNRINERHELAIDEALDALSSSTPYHLQRTDIAAIVLNSWQYLDKSGQVNVWAVCIMGNHVHVILSAGIELDEVDLGEVMERHKGFTARMANRLLGLTGSPFWEPGYFDRRIRSGKFQRVMWYVLNNPVKAKLVNKWTEWPHTWVHPEYEPMFTGVIPA</sequence>
<dbReference type="Gene3D" id="3.30.70.1290">
    <property type="entry name" value="Transposase IS200-like"/>
    <property type="match status" value="1"/>
</dbReference>
<dbReference type="GO" id="GO:0004803">
    <property type="term" value="F:transposase activity"/>
    <property type="evidence" value="ECO:0007669"/>
    <property type="project" value="InterPro"/>
</dbReference>
<dbReference type="PANTHER" id="PTHR36966:SF1">
    <property type="entry name" value="REP-ASSOCIATED TYROSINE TRANSPOSASE"/>
    <property type="match status" value="1"/>
</dbReference>
<dbReference type="Pfam" id="PF01797">
    <property type="entry name" value="Y1_Tnp"/>
    <property type="match status" value="1"/>
</dbReference>
<evidence type="ECO:0000259" key="1">
    <source>
        <dbReference type="SMART" id="SM01321"/>
    </source>
</evidence>
<evidence type="ECO:0000313" key="3">
    <source>
        <dbReference type="Proteomes" id="UP000226437"/>
    </source>
</evidence>
<dbReference type="GO" id="GO:0043565">
    <property type="term" value="F:sequence-specific DNA binding"/>
    <property type="evidence" value="ECO:0007669"/>
    <property type="project" value="TreeGrafter"/>
</dbReference>
<dbReference type="SMART" id="SM01321">
    <property type="entry name" value="Y1_Tnp"/>
    <property type="match status" value="1"/>
</dbReference>
<proteinExistence type="predicted"/>
<dbReference type="InterPro" id="IPR036515">
    <property type="entry name" value="Transposase_17_sf"/>
</dbReference>
<dbReference type="GO" id="GO:0006313">
    <property type="term" value="P:DNA transposition"/>
    <property type="evidence" value="ECO:0007669"/>
    <property type="project" value="InterPro"/>
</dbReference>